<dbReference type="PIRSF" id="PIRSF037167">
    <property type="entry name" value="Mtase_YfcB_prd"/>
    <property type="match status" value="1"/>
</dbReference>
<protein>
    <recommendedName>
        <fullName evidence="4">Ribosomal protein uL3 glutamine methyltransferase</fullName>
        <shortName evidence="4">uL3 MTase</shortName>
        <ecNumber evidence="4">2.1.1.298</ecNumber>
    </recommendedName>
    <alternativeName>
        <fullName evidence="4">N5-glutamine methyltransferase PrmB</fullName>
    </alternativeName>
</protein>
<keyword evidence="6" id="KW-0689">Ribosomal protein</keyword>
<dbReference type="PANTHER" id="PTHR47806">
    <property type="entry name" value="50S RIBOSOMAL PROTEIN L3 GLUTAMINE METHYLTRANSFERASE"/>
    <property type="match status" value="1"/>
</dbReference>
<feature type="domain" description="Methyltransferase small" evidence="5">
    <location>
        <begin position="132"/>
        <end position="214"/>
    </location>
</feature>
<dbReference type="AlphaFoldDB" id="A0A2V1GST9"/>
<dbReference type="Gene3D" id="1.10.8.10">
    <property type="entry name" value="DNA helicase RuvA subunit, C-terminal domain"/>
    <property type="match status" value="1"/>
</dbReference>
<dbReference type="InterPro" id="IPR007848">
    <property type="entry name" value="Small_mtfrase_dom"/>
</dbReference>
<dbReference type="GO" id="GO:0036009">
    <property type="term" value="F:protein-glutamine N-methyltransferase activity"/>
    <property type="evidence" value="ECO:0007669"/>
    <property type="project" value="UniProtKB-UniRule"/>
</dbReference>
<evidence type="ECO:0000256" key="1">
    <source>
        <dbReference type="ARBA" id="ARBA00022603"/>
    </source>
</evidence>
<dbReference type="EMBL" id="QDDL01000007">
    <property type="protein sequence ID" value="PVZ66667.1"/>
    <property type="molecule type" value="Genomic_DNA"/>
</dbReference>
<dbReference type="SUPFAM" id="SSF53335">
    <property type="entry name" value="S-adenosyl-L-methionine-dependent methyltransferases"/>
    <property type="match status" value="1"/>
</dbReference>
<comment type="function">
    <text evidence="4">Methylates ribosomal protein uL3 on a specific glutamine residue.</text>
</comment>
<dbReference type="InterPro" id="IPR004556">
    <property type="entry name" value="HemK-like"/>
</dbReference>
<dbReference type="InterPro" id="IPR017127">
    <property type="entry name" value="Ribosome_uL3_MTase"/>
</dbReference>
<evidence type="ECO:0000313" key="7">
    <source>
        <dbReference type="Proteomes" id="UP000244906"/>
    </source>
</evidence>
<dbReference type="EC" id="2.1.1.298" evidence="4"/>
<dbReference type="CDD" id="cd02440">
    <property type="entry name" value="AdoMet_MTases"/>
    <property type="match status" value="1"/>
</dbReference>
<sequence length="312" mass="34689">MSFEAATLVTELETLRDYLRWSFSQFNQSDIFYGHGATSAWDEAVELLAGSLHLPRDIDGRLLDSKLTTQERKHFISLVDQRINQRLPVPYLTGRAFFCDLEFKVDSRVIVPRSPIAELIQQQFSPWLTEEPARVLDMCTGSGCIAIACAYAFPDAEVVGADISDDAMEVNAINGQRLDPEGQVRFVKSNLFSNLSGESFDLIVSNPPYVDARDLSEMPKEFHAEPEISLGSGEDGLDLTLKMLAQAPDYLNDGGLLIVEVGNSWVALDEMIPEVGLIWIDFENGGHGVFATNKEQLLAHRPRLKQLAAERA</sequence>
<keyword evidence="6" id="KW-0687">Ribonucleoprotein</keyword>
<organism evidence="6 7">
    <name type="scientific">Pelagibaculum spongiae</name>
    <dbReference type="NCBI Taxonomy" id="2080658"/>
    <lineage>
        <taxon>Bacteria</taxon>
        <taxon>Pseudomonadati</taxon>
        <taxon>Pseudomonadota</taxon>
        <taxon>Gammaproteobacteria</taxon>
        <taxon>Oceanospirillales</taxon>
        <taxon>Pelagibaculum</taxon>
    </lineage>
</organism>
<evidence type="ECO:0000256" key="4">
    <source>
        <dbReference type="HAMAP-Rule" id="MF_02125"/>
    </source>
</evidence>
<dbReference type="HAMAP" id="MF_02125">
    <property type="entry name" value="L3_methyltr_PrmB"/>
    <property type="match status" value="1"/>
</dbReference>
<dbReference type="Gene3D" id="3.40.50.150">
    <property type="entry name" value="Vaccinia Virus protein VP39"/>
    <property type="match status" value="1"/>
</dbReference>
<dbReference type="GO" id="GO:0003676">
    <property type="term" value="F:nucleic acid binding"/>
    <property type="evidence" value="ECO:0007669"/>
    <property type="project" value="InterPro"/>
</dbReference>
<dbReference type="RefSeq" id="WP_116688031.1">
    <property type="nucleotide sequence ID" value="NZ_CAWNYD010000007.1"/>
</dbReference>
<dbReference type="NCBIfam" id="TIGR03533">
    <property type="entry name" value="L3_gln_methyl"/>
    <property type="match status" value="1"/>
</dbReference>
<evidence type="ECO:0000256" key="3">
    <source>
        <dbReference type="ARBA" id="ARBA00022691"/>
    </source>
</evidence>
<evidence type="ECO:0000259" key="5">
    <source>
        <dbReference type="Pfam" id="PF05175"/>
    </source>
</evidence>
<comment type="catalytic activity">
    <reaction evidence="4">
        <text>L-glutaminyl-[ribosomal protein uL3] + S-adenosyl-L-methionine = N(5)-methyl-L-glutaminyl-[ribosomal protein uL3] + S-adenosyl-L-homocysteine + H(+)</text>
        <dbReference type="Rhea" id="RHEA:45020"/>
        <dbReference type="Rhea" id="RHEA-COMP:11063"/>
        <dbReference type="Rhea" id="RHEA-COMP:11064"/>
        <dbReference type="ChEBI" id="CHEBI:15378"/>
        <dbReference type="ChEBI" id="CHEBI:30011"/>
        <dbReference type="ChEBI" id="CHEBI:57856"/>
        <dbReference type="ChEBI" id="CHEBI:59789"/>
        <dbReference type="ChEBI" id="CHEBI:61891"/>
        <dbReference type="EC" id="2.1.1.298"/>
    </reaction>
</comment>
<evidence type="ECO:0000313" key="6">
    <source>
        <dbReference type="EMBL" id="PVZ66667.1"/>
    </source>
</evidence>
<dbReference type="GO" id="GO:0032259">
    <property type="term" value="P:methylation"/>
    <property type="evidence" value="ECO:0007669"/>
    <property type="project" value="UniProtKB-KW"/>
</dbReference>
<evidence type="ECO:0000256" key="2">
    <source>
        <dbReference type="ARBA" id="ARBA00022679"/>
    </source>
</evidence>
<dbReference type="NCBIfam" id="TIGR00536">
    <property type="entry name" value="hemK_fam"/>
    <property type="match status" value="1"/>
</dbReference>
<dbReference type="Pfam" id="PF05175">
    <property type="entry name" value="MTS"/>
    <property type="match status" value="1"/>
</dbReference>
<keyword evidence="2 4" id="KW-0808">Transferase</keyword>
<dbReference type="GO" id="GO:0005829">
    <property type="term" value="C:cytosol"/>
    <property type="evidence" value="ECO:0007669"/>
    <property type="project" value="TreeGrafter"/>
</dbReference>
<dbReference type="GO" id="GO:0005840">
    <property type="term" value="C:ribosome"/>
    <property type="evidence" value="ECO:0007669"/>
    <property type="project" value="UniProtKB-KW"/>
</dbReference>
<dbReference type="InterPro" id="IPR029063">
    <property type="entry name" value="SAM-dependent_MTases_sf"/>
</dbReference>
<comment type="caution">
    <text evidence="6">The sequence shown here is derived from an EMBL/GenBank/DDBJ whole genome shotgun (WGS) entry which is preliminary data.</text>
</comment>
<proteinExistence type="inferred from homology"/>
<accession>A0A2V1GST9</accession>
<dbReference type="PANTHER" id="PTHR47806:SF1">
    <property type="entry name" value="RIBOSOMAL PROTEIN UL3 GLUTAMINE METHYLTRANSFERASE"/>
    <property type="match status" value="1"/>
</dbReference>
<dbReference type="PROSITE" id="PS00092">
    <property type="entry name" value="N6_MTASE"/>
    <property type="match status" value="1"/>
</dbReference>
<dbReference type="InterPro" id="IPR002052">
    <property type="entry name" value="DNA_methylase_N6_adenine_CS"/>
</dbReference>
<comment type="similarity">
    <text evidence="4">Belongs to the protein N5-glutamine methyltransferase family. PrmB subfamily.</text>
</comment>
<dbReference type="FunFam" id="3.40.50.150:FF:000042">
    <property type="entry name" value="50S ribosomal protein L3 glutamine methyltransferase"/>
    <property type="match status" value="1"/>
</dbReference>
<gene>
    <name evidence="4" type="primary">prmB</name>
    <name evidence="6" type="ORF">DC094_15470</name>
</gene>
<reference evidence="6 7" key="1">
    <citation type="submission" date="2018-04" db="EMBL/GenBank/DDBJ databases">
        <title>Thalassorhabdus spongiae gen. nov., sp. nov., isolated from a marine sponge in South-West Iceland.</title>
        <authorList>
            <person name="Knobloch S."/>
            <person name="Daussin A."/>
            <person name="Johannsson R."/>
            <person name="Marteinsson V.T."/>
        </authorList>
    </citation>
    <scope>NUCLEOTIDE SEQUENCE [LARGE SCALE GENOMIC DNA]</scope>
    <source>
        <strain evidence="6 7">Hp12</strain>
    </source>
</reference>
<dbReference type="OrthoDB" id="9800643at2"/>
<name>A0A2V1GST9_9GAMM</name>
<keyword evidence="1 4" id="KW-0489">Methyltransferase</keyword>
<keyword evidence="3 4" id="KW-0949">S-adenosyl-L-methionine</keyword>
<keyword evidence="7" id="KW-1185">Reference proteome</keyword>
<dbReference type="Proteomes" id="UP000244906">
    <property type="component" value="Unassembled WGS sequence"/>
</dbReference>